<organism evidence="7 8">
    <name type="scientific">Caenorhabditis japonica</name>
    <dbReference type="NCBI Taxonomy" id="281687"/>
    <lineage>
        <taxon>Eukaryota</taxon>
        <taxon>Metazoa</taxon>
        <taxon>Ecdysozoa</taxon>
        <taxon>Nematoda</taxon>
        <taxon>Chromadorea</taxon>
        <taxon>Rhabditida</taxon>
        <taxon>Rhabditina</taxon>
        <taxon>Rhabditomorpha</taxon>
        <taxon>Rhabditoidea</taxon>
        <taxon>Rhabditidae</taxon>
        <taxon>Peloderinae</taxon>
        <taxon>Caenorhabditis</taxon>
    </lineage>
</organism>
<dbReference type="Gene3D" id="3.30.40.10">
    <property type="entry name" value="Zinc/RING finger domain, C3HC4 (zinc finger)"/>
    <property type="match status" value="1"/>
</dbReference>
<dbReference type="GO" id="GO:0008270">
    <property type="term" value="F:zinc ion binding"/>
    <property type="evidence" value="ECO:0007669"/>
    <property type="project" value="UniProtKB-KW"/>
</dbReference>
<feature type="domain" description="RING-type" evidence="6">
    <location>
        <begin position="9"/>
        <end position="50"/>
    </location>
</feature>
<feature type="region of interest" description="Disordered" evidence="5">
    <location>
        <begin position="298"/>
        <end position="338"/>
    </location>
</feature>
<keyword evidence="4" id="KW-0175">Coiled coil</keyword>
<dbReference type="PANTHER" id="PTHR46569">
    <property type="entry name" value="E3 UBIQUITIN-PROTEIN LIGASE TRAIP"/>
    <property type="match status" value="1"/>
</dbReference>
<proteinExistence type="predicted"/>
<dbReference type="GO" id="GO:0031297">
    <property type="term" value="P:replication fork processing"/>
    <property type="evidence" value="ECO:0007669"/>
    <property type="project" value="TreeGrafter"/>
</dbReference>
<evidence type="ECO:0000256" key="3">
    <source>
        <dbReference type="PROSITE-ProRule" id="PRU00175"/>
    </source>
</evidence>
<dbReference type="CDD" id="cd16448">
    <property type="entry name" value="RING-H2"/>
    <property type="match status" value="1"/>
</dbReference>
<keyword evidence="1 3" id="KW-0479">Metal-binding</keyword>
<dbReference type="PANTHER" id="PTHR46569:SF1">
    <property type="entry name" value="E3 UBIQUITIN-PROTEIN LIGASE RFWD3-RELATED"/>
    <property type="match status" value="1"/>
</dbReference>
<name>A0A8R1DXT1_CAEJA</name>
<evidence type="ECO:0000313" key="8">
    <source>
        <dbReference type="Proteomes" id="UP000005237"/>
    </source>
</evidence>
<evidence type="ECO:0000256" key="2">
    <source>
        <dbReference type="ARBA" id="ARBA00022833"/>
    </source>
</evidence>
<dbReference type="GO" id="GO:0061630">
    <property type="term" value="F:ubiquitin protein ligase activity"/>
    <property type="evidence" value="ECO:0007669"/>
    <property type="project" value="TreeGrafter"/>
</dbReference>
<protein>
    <submittedName>
        <fullName evidence="7">RING-type domain-containing protein</fullName>
    </submittedName>
</protein>
<dbReference type="GO" id="GO:0016567">
    <property type="term" value="P:protein ubiquitination"/>
    <property type="evidence" value="ECO:0007669"/>
    <property type="project" value="TreeGrafter"/>
</dbReference>
<feature type="compositionally biased region" description="Basic and acidic residues" evidence="5">
    <location>
        <begin position="321"/>
        <end position="334"/>
    </location>
</feature>
<reference evidence="8" key="1">
    <citation type="submission" date="2010-08" db="EMBL/GenBank/DDBJ databases">
        <authorList>
            <consortium name="Caenorhabditis japonica Sequencing Consortium"/>
            <person name="Wilson R.K."/>
        </authorList>
    </citation>
    <scope>NUCLEOTIDE SEQUENCE [LARGE SCALE GENOMIC DNA]</scope>
    <source>
        <strain evidence="8">DF5081</strain>
    </source>
</reference>
<dbReference type="AlphaFoldDB" id="A0A8R1DXT1"/>
<dbReference type="EnsemblMetazoa" id="CJA15708.2">
    <property type="protein sequence ID" value="CJA15708.2"/>
    <property type="gene ID" value="WBGene00134912"/>
</dbReference>
<dbReference type="InterPro" id="IPR001841">
    <property type="entry name" value="Znf_RING"/>
</dbReference>
<reference evidence="7" key="2">
    <citation type="submission" date="2022-06" db="UniProtKB">
        <authorList>
            <consortium name="EnsemblMetazoa"/>
        </authorList>
    </citation>
    <scope>IDENTIFICATION</scope>
    <source>
        <strain evidence="7">DF5081</strain>
    </source>
</reference>
<keyword evidence="8" id="KW-1185">Reference proteome</keyword>
<keyword evidence="2" id="KW-0862">Zinc</keyword>
<dbReference type="GO" id="GO:0005634">
    <property type="term" value="C:nucleus"/>
    <property type="evidence" value="ECO:0007669"/>
    <property type="project" value="TreeGrafter"/>
</dbReference>
<evidence type="ECO:0000259" key="6">
    <source>
        <dbReference type="PROSITE" id="PS50089"/>
    </source>
</evidence>
<dbReference type="OMA" id="SHFIICK"/>
<dbReference type="SUPFAM" id="SSF57850">
    <property type="entry name" value="RING/U-box"/>
    <property type="match status" value="1"/>
</dbReference>
<feature type="coiled-coil region" evidence="4">
    <location>
        <begin position="92"/>
        <end position="119"/>
    </location>
</feature>
<dbReference type="Pfam" id="PF13639">
    <property type="entry name" value="zf-RING_2"/>
    <property type="match status" value="1"/>
</dbReference>
<dbReference type="InterPro" id="IPR013083">
    <property type="entry name" value="Znf_RING/FYVE/PHD"/>
</dbReference>
<feature type="region of interest" description="Disordered" evidence="5">
    <location>
        <begin position="352"/>
        <end position="383"/>
    </location>
</feature>
<dbReference type="Proteomes" id="UP000005237">
    <property type="component" value="Unassembled WGS sequence"/>
</dbReference>
<dbReference type="InterPro" id="IPR052639">
    <property type="entry name" value="TRAIP_ubiq-protein_ligase"/>
</dbReference>
<accession>A0A8R1DXT1</accession>
<evidence type="ECO:0000256" key="1">
    <source>
        <dbReference type="ARBA" id="ARBA00022771"/>
    </source>
</evidence>
<dbReference type="PROSITE" id="PS50089">
    <property type="entry name" value="ZF_RING_2"/>
    <property type="match status" value="1"/>
</dbReference>
<sequence length="406" mass="46074">MSDGIRSSCSICLGSLKQKDKVSALVCGHIYHHECISKWMAAKKQCPSCRRPVPKNGFVEKLFFDVLASEQIEEGEAEVDYAEVSCQLRAALNFEKEKNERIEKENESLKVSVKSLEKKVVKDKDKNKNEITRLQATVNTLKVSVEETSYLNNQLQIAKDKLKACEFYKALTTHSDSADEKLKEYLRSNGSLHTEKFFELIKAQNRELIEFRRSSTQEMENLRRSKQSLEKSLKDEKKKVHALKSEVLNLRDRGNVATPVNKRLRAVLMSETPAKRKSMGFDDSEVFGEDLSYFQPVSAPGSSKRAELEAEVPSCSKVVKSRSEDRENAEKLPENSDDFSFDIPVPKNIIKRLPAQERPKIPAPSLKRQLPKNSTKSGQEPAVKTARISSFFVRKNSNPTELLICD</sequence>
<dbReference type="EnsemblMetazoa" id="CJA15708.1">
    <property type="protein sequence ID" value="CJA15708.1"/>
    <property type="gene ID" value="WBGene00134912"/>
</dbReference>
<evidence type="ECO:0000313" key="7">
    <source>
        <dbReference type="EnsemblMetazoa" id="CJA15708.1"/>
    </source>
</evidence>
<feature type="coiled-coil region" evidence="4">
    <location>
        <begin position="212"/>
        <end position="253"/>
    </location>
</feature>
<evidence type="ECO:0000256" key="4">
    <source>
        <dbReference type="SAM" id="Coils"/>
    </source>
</evidence>
<dbReference type="SMART" id="SM00184">
    <property type="entry name" value="RING"/>
    <property type="match status" value="1"/>
</dbReference>
<evidence type="ECO:0000256" key="5">
    <source>
        <dbReference type="SAM" id="MobiDB-lite"/>
    </source>
</evidence>
<keyword evidence="1 3" id="KW-0863">Zinc-finger</keyword>
<dbReference type="GO" id="GO:0090734">
    <property type="term" value="C:site of DNA damage"/>
    <property type="evidence" value="ECO:0007669"/>
    <property type="project" value="TreeGrafter"/>
</dbReference>